<dbReference type="OrthoDB" id="443402at2759"/>
<sequence length="1031" mass="116824">MDPASAVGTASAAITLFEFTYSFLKTAYELYDHGSSAGYARLESVAKDMGAVSSKLIDESPPPPSATEDEVALVNLAKQCHQLSTDLVRQIGARKADEKRIQFAIKGAFKLVCARDVIVRLQNDLERCQAQFHLRLTVLRSEQIQGSLEKLQQASDDFRKELVKGRERANQRNIIQSLKFDVMDERYQDIPRAAEKTFEWIMKNQDAQTSSNRKLRFGFRDWLLTGDDVFHISGKPGSGKSTLMKFLCNHPETEDVLKTWAGARKLLTARFFFWKSGSSFQKTLRGLMRSLLCLILEQCLEVIPQVLPDHWDPSEYEFWNSHPFIEITHDEIATAFEILIETTSVHKDYASCFFIDGLDEFEDPSLTHGDLISSILGWVNASHGALKICVSSREWPAFLNRLPDSHRLKLQDLTRNDIETVVWRELGKEEHFQELTATYPIECRKLERRIVDNAQGVFLWVTLTLRVLRQGLENLETLQDLNIKLKDIPLELEAFYSYILDSILWADRRKALFALAFTVAASEDNGVSNESLHPGFTLFRTSSLFRYAFLSPYTERKDFAEDLEFSDLSREQIQERMKVAETQIYGYCKGLLEVRDEHGDSGCGVFSTKPSKKVIITHTSILQFLKAYLNSHQQELRGFDYAEACIQTLIAVVKSIVFNTTHCFDQGMFHLLENLVALIRDHPAQDKTPYFHQLDLLDDAIGCRQAAILPDLKHIRWLKFSIMSTITGFNRPLFSTILHASVYECFCEYVRWKIEKSPELLSDDLGVILLEAVVDGIFYYQRDLSELLRELLGRRGLSPNSVSPTPDYGGLTIWELHATRLLLGAVRLTRSWKAAQTFLEHGAPAPVWVLPMPESTGVPLVLKFGRTYVVPEDISLGWGERLWHKRIDLGGGRKTLFSIMEKLNPDNAEDISRLLESADSCSGGQSLLPANTPSGDTERPLRSLCQTIDEPDLNNHPQWVNGDLGSRKAPNENIAQLATMPALADGHRKQQKVGTSALNLAIKALVNPATAWMVTLCVLLFTMFSREEQSV</sequence>
<dbReference type="InterPro" id="IPR056884">
    <property type="entry name" value="NPHP3-like_N"/>
</dbReference>
<keyword evidence="1" id="KW-0677">Repeat</keyword>
<dbReference type="PANTHER" id="PTHR10039">
    <property type="entry name" value="AMELOGENIN"/>
    <property type="match status" value="1"/>
</dbReference>
<evidence type="ECO:0000256" key="2">
    <source>
        <dbReference type="SAM" id="Coils"/>
    </source>
</evidence>
<evidence type="ECO:0000313" key="5">
    <source>
        <dbReference type="Proteomes" id="UP000326198"/>
    </source>
</evidence>
<keyword evidence="5" id="KW-1185">Reference proteome</keyword>
<protein>
    <recommendedName>
        <fullName evidence="3">Nephrocystin 3-like N-terminal domain-containing protein</fullName>
    </recommendedName>
</protein>
<evidence type="ECO:0000313" key="4">
    <source>
        <dbReference type="EMBL" id="KAE8377186.1"/>
    </source>
</evidence>
<dbReference type="Proteomes" id="UP000326198">
    <property type="component" value="Unassembled WGS sequence"/>
</dbReference>
<evidence type="ECO:0000256" key="1">
    <source>
        <dbReference type="ARBA" id="ARBA00022737"/>
    </source>
</evidence>
<gene>
    <name evidence="4" type="ORF">BDV26DRAFT_264048</name>
</gene>
<dbReference type="PANTHER" id="PTHR10039:SF5">
    <property type="entry name" value="NACHT DOMAIN-CONTAINING PROTEIN"/>
    <property type="match status" value="1"/>
</dbReference>
<dbReference type="InterPro" id="IPR027417">
    <property type="entry name" value="P-loop_NTPase"/>
</dbReference>
<feature type="domain" description="Nephrocystin 3-like N-terminal" evidence="3">
    <location>
        <begin position="219"/>
        <end position="393"/>
    </location>
</feature>
<dbReference type="Pfam" id="PF24883">
    <property type="entry name" value="NPHP3_N"/>
    <property type="match status" value="1"/>
</dbReference>
<feature type="coiled-coil region" evidence="2">
    <location>
        <begin position="111"/>
        <end position="168"/>
    </location>
</feature>
<dbReference type="EMBL" id="ML736227">
    <property type="protein sequence ID" value="KAE8377186.1"/>
    <property type="molecule type" value="Genomic_DNA"/>
</dbReference>
<dbReference type="Gene3D" id="3.40.50.300">
    <property type="entry name" value="P-loop containing nucleotide triphosphate hydrolases"/>
    <property type="match status" value="1"/>
</dbReference>
<dbReference type="SUPFAM" id="SSF52540">
    <property type="entry name" value="P-loop containing nucleoside triphosphate hydrolases"/>
    <property type="match status" value="1"/>
</dbReference>
<proteinExistence type="predicted"/>
<accession>A0A5N7B6K7</accession>
<dbReference type="AlphaFoldDB" id="A0A5N7B6K7"/>
<reference evidence="4 5" key="1">
    <citation type="submission" date="2019-04" db="EMBL/GenBank/DDBJ databases">
        <title>Friends and foes A comparative genomics studyof 23 Aspergillus species from section Flavi.</title>
        <authorList>
            <consortium name="DOE Joint Genome Institute"/>
            <person name="Kjaerbolling I."/>
            <person name="Vesth T."/>
            <person name="Frisvad J.C."/>
            <person name="Nybo J.L."/>
            <person name="Theobald S."/>
            <person name="Kildgaard S."/>
            <person name="Isbrandt T."/>
            <person name="Kuo A."/>
            <person name="Sato A."/>
            <person name="Lyhne E.K."/>
            <person name="Kogle M.E."/>
            <person name="Wiebenga A."/>
            <person name="Kun R.S."/>
            <person name="Lubbers R.J."/>
            <person name="Makela M.R."/>
            <person name="Barry K."/>
            <person name="Chovatia M."/>
            <person name="Clum A."/>
            <person name="Daum C."/>
            <person name="Haridas S."/>
            <person name="He G."/>
            <person name="LaButti K."/>
            <person name="Lipzen A."/>
            <person name="Mondo S."/>
            <person name="Riley R."/>
            <person name="Salamov A."/>
            <person name="Simmons B.A."/>
            <person name="Magnuson J.K."/>
            <person name="Henrissat B."/>
            <person name="Mortensen U.H."/>
            <person name="Larsen T.O."/>
            <person name="Devries R.P."/>
            <person name="Grigoriev I.V."/>
            <person name="Machida M."/>
            <person name="Baker S.E."/>
            <person name="Andersen M.R."/>
        </authorList>
    </citation>
    <scope>NUCLEOTIDE SEQUENCE [LARGE SCALE GENOMIC DNA]</scope>
    <source>
        <strain evidence="4 5">IBT 29228</strain>
    </source>
</reference>
<keyword evidence="2" id="KW-0175">Coiled coil</keyword>
<evidence type="ECO:0000259" key="3">
    <source>
        <dbReference type="Pfam" id="PF24883"/>
    </source>
</evidence>
<organism evidence="4 5">
    <name type="scientific">Aspergillus bertholletiae</name>
    <dbReference type="NCBI Taxonomy" id="1226010"/>
    <lineage>
        <taxon>Eukaryota</taxon>
        <taxon>Fungi</taxon>
        <taxon>Dikarya</taxon>
        <taxon>Ascomycota</taxon>
        <taxon>Pezizomycotina</taxon>
        <taxon>Eurotiomycetes</taxon>
        <taxon>Eurotiomycetidae</taxon>
        <taxon>Eurotiales</taxon>
        <taxon>Aspergillaceae</taxon>
        <taxon>Aspergillus</taxon>
        <taxon>Aspergillus subgen. Circumdati</taxon>
    </lineage>
</organism>
<name>A0A5N7B6K7_9EURO</name>